<dbReference type="Proteomes" id="UP001479933">
    <property type="component" value="Chromosome"/>
</dbReference>
<keyword evidence="2" id="KW-0812">Transmembrane</keyword>
<sequence length="403" mass="44698">MPTSVLWVTLIAVWLFVLIPMVLRGRPQARKTTAAAANTRLVHRGGSSRTAASRTATRTRAAQRAAANADERAAERRRKAAEAKAVAADDDVDSDEAIEVDAELVDQDVADDADVTGDQTEDVLDAEYETEDADADADEIAAEGRAAEDIEVADESGEDDVDVVSAAELTDQIPVVPDDVVDLDQAQAARDADQIVDDEYTEDDSDVEYADDEYEDDEYEDEEYEDESASVADDEVEDAPTPRELRGRGGYGPDRLVERETMQYRERQRMVVGFSVVTLGAIISAFFFQPWGIAFACGMVAAFGTYLAMLRRTVRAENVRRAQRAARRRRQEQEDARLESRQAEPTYVEPPARLRRPGGAILLEFDDEDPAFDHLPTYDFADRAGYDEQYDGERTETYGRAAV</sequence>
<feature type="compositionally biased region" description="Basic and acidic residues" evidence="1">
    <location>
        <begin position="331"/>
        <end position="342"/>
    </location>
</feature>
<dbReference type="InterPro" id="IPR053779">
    <property type="entry name" value="GlpR"/>
</dbReference>
<keyword evidence="4" id="KW-1185">Reference proteome</keyword>
<feature type="transmembrane region" description="Helical" evidence="2">
    <location>
        <begin position="293"/>
        <end position="310"/>
    </location>
</feature>
<dbReference type="NCBIfam" id="NF045516">
    <property type="entry name" value="GlpR"/>
    <property type="match status" value="1"/>
</dbReference>
<evidence type="ECO:0000313" key="3">
    <source>
        <dbReference type="EMBL" id="WYY08062.1"/>
    </source>
</evidence>
<keyword evidence="2" id="KW-1133">Transmembrane helix</keyword>
<organism evidence="3 4">
    <name type="scientific">Gordonia hydrophobica</name>
    <dbReference type="NCBI Taxonomy" id="40516"/>
    <lineage>
        <taxon>Bacteria</taxon>
        <taxon>Bacillati</taxon>
        <taxon>Actinomycetota</taxon>
        <taxon>Actinomycetes</taxon>
        <taxon>Mycobacteriales</taxon>
        <taxon>Gordoniaceae</taxon>
        <taxon>Gordonia</taxon>
    </lineage>
</organism>
<dbReference type="EMBL" id="CP136137">
    <property type="protein sequence ID" value="WYY08062.1"/>
    <property type="molecule type" value="Genomic_DNA"/>
</dbReference>
<name>A0ABZ2U368_9ACTN</name>
<reference evidence="3 4" key="1">
    <citation type="journal article" date="2023" name="Virus Evol.">
        <title>Computational host range prediction-The good, the bad, and the ugly.</title>
        <authorList>
            <person name="Howell A.A."/>
            <person name="Versoza C.J."/>
            <person name="Pfeifer S.P."/>
        </authorList>
    </citation>
    <scope>NUCLEOTIDE SEQUENCE [LARGE SCALE GENOMIC DNA]</scope>
    <source>
        <strain evidence="3 4">1610/1b</strain>
    </source>
</reference>
<evidence type="ECO:0000256" key="2">
    <source>
        <dbReference type="SAM" id="Phobius"/>
    </source>
</evidence>
<evidence type="ECO:0000256" key="1">
    <source>
        <dbReference type="SAM" id="MobiDB-lite"/>
    </source>
</evidence>
<feature type="region of interest" description="Disordered" evidence="1">
    <location>
        <begin position="187"/>
        <end position="254"/>
    </location>
</feature>
<keyword evidence="2" id="KW-0472">Membrane</keyword>
<feature type="transmembrane region" description="Helical" evidence="2">
    <location>
        <begin position="270"/>
        <end position="287"/>
    </location>
</feature>
<dbReference type="RefSeq" id="WP_066167128.1">
    <property type="nucleotide sequence ID" value="NZ_CP136137.1"/>
</dbReference>
<protein>
    <recommendedName>
        <fullName evidence="5">Transmembrane protein</fullName>
    </recommendedName>
</protein>
<feature type="transmembrane region" description="Helical" evidence="2">
    <location>
        <begin position="6"/>
        <end position="23"/>
    </location>
</feature>
<accession>A0ABZ2U368</accession>
<evidence type="ECO:0000313" key="4">
    <source>
        <dbReference type="Proteomes" id="UP001479933"/>
    </source>
</evidence>
<feature type="compositionally biased region" description="Acidic residues" evidence="1">
    <location>
        <begin position="194"/>
        <end position="238"/>
    </location>
</feature>
<feature type="region of interest" description="Disordered" evidence="1">
    <location>
        <begin position="325"/>
        <end position="346"/>
    </location>
</feature>
<evidence type="ECO:0008006" key="5">
    <source>
        <dbReference type="Google" id="ProtNLM"/>
    </source>
</evidence>
<gene>
    <name evidence="3" type="ORF">RVF87_02985</name>
</gene>
<proteinExistence type="predicted"/>